<evidence type="ECO:0000313" key="1">
    <source>
        <dbReference type="EMBL" id="GAF89779.1"/>
    </source>
</evidence>
<dbReference type="EMBL" id="BARS01016699">
    <property type="protein sequence ID" value="GAF89779.1"/>
    <property type="molecule type" value="Genomic_DNA"/>
</dbReference>
<gene>
    <name evidence="1" type="ORF">S01H1_27427</name>
</gene>
<dbReference type="InterPro" id="IPR034474">
    <property type="entry name" value="Methyltransferase_Class_D"/>
</dbReference>
<accession>X0T989</accession>
<organism evidence="1">
    <name type="scientific">marine sediment metagenome</name>
    <dbReference type="NCBI Taxonomy" id="412755"/>
    <lineage>
        <taxon>unclassified sequences</taxon>
        <taxon>metagenomes</taxon>
        <taxon>ecological metagenomes</taxon>
    </lineage>
</organism>
<sequence>RPEFALVQDKEIPKPTSLLKGINLADYGGVASTLGKFIDDMTSLGYRNMMKAYFLAGMLKYVKFTKVLSSKTFQSLIKLVATPNLNTAGNFFLTKNMLISAMHFQDAYNFDLNRVSQCLVHYGVIDPDDHSKVLEMPFCAFNTIHRPIIEQKLALKDEQAEKPEVIQSKIESYIESMEK</sequence>
<dbReference type="PANTHER" id="PTHR43306:SF1">
    <property type="entry name" value="7,8-DIHYDRO-6-HYDROXYMETHYLPTERIN DIMETHYLTRANSFERASE"/>
    <property type="match status" value="1"/>
</dbReference>
<name>X0T989_9ZZZZ</name>
<feature type="non-terminal residue" evidence="1">
    <location>
        <position position="1"/>
    </location>
</feature>
<proteinExistence type="predicted"/>
<protein>
    <submittedName>
        <fullName evidence="1">Uncharacterized protein</fullName>
    </submittedName>
</protein>
<comment type="caution">
    <text evidence="1">The sequence shown here is derived from an EMBL/GenBank/DDBJ whole genome shotgun (WGS) entry which is preliminary data.</text>
</comment>
<reference evidence="1" key="1">
    <citation type="journal article" date="2014" name="Front. Microbiol.">
        <title>High frequency of phylogenetically diverse reductive dehalogenase-homologous genes in deep subseafloor sedimentary metagenomes.</title>
        <authorList>
            <person name="Kawai M."/>
            <person name="Futagami T."/>
            <person name="Toyoda A."/>
            <person name="Takaki Y."/>
            <person name="Nishi S."/>
            <person name="Hori S."/>
            <person name="Arai W."/>
            <person name="Tsubouchi T."/>
            <person name="Morono Y."/>
            <person name="Uchiyama I."/>
            <person name="Ito T."/>
            <person name="Fujiyama A."/>
            <person name="Inagaki F."/>
            <person name="Takami H."/>
        </authorList>
    </citation>
    <scope>NUCLEOTIDE SEQUENCE</scope>
    <source>
        <strain evidence="1">Expedition CK06-06</strain>
    </source>
</reference>
<dbReference type="PANTHER" id="PTHR43306">
    <property type="entry name" value="7,8-DIHYDRO-6-HYDROXYMETHYLPTERIN DIMETHYLTRANSFERASE"/>
    <property type="match status" value="1"/>
</dbReference>
<dbReference type="AlphaFoldDB" id="X0T989"/>